<sequence>MNIPYTPGQSISLDDLKTGLETSTKKFQDDMNVLFLQNDISTDPPVELTTDGSGNVRVMGEHPQKDEIEQLFQDNPDLANDFRGISGLNSLVEAGEEYLEFAKAYEQNPYEAVAKYSHIFSGMDIEEFSMTIGGDDSVA</sequence>
<dbReference type="Proteomes" id="UP001057375">
    <property type="component" value="Unassembled WGS sequence"/>
</dbReference>
<protein>
    <submittedName>
        <fullName evidence="1">Uncharacterized protein</fullName>
    </submittedName>
</protein>
<keyword evidence="2" id="KW-1185">Reference proteome</keyword>
<accession>A0ABQ5KFE7</accession>
<evidence type="ECO:0000313" key="1">
    <source>
        <dbReference type="EMBL" id="GKT30114.1"/>
    </source>
</evidence>
<dbReference type="EMBL" id="BQXS01001121">
    <property type="protein sequence ID" value="GKT30114.1"/>
    <property type="molecule type" value="Genomic_DNA"/>
</dbReference>
<comment type="caution">
    <text evidence="1">The sequence shown here is derived from an EMBL/GenBank/DDBJ whole genome shotgun (WGS) entry which is preliminary data.</text>
</comment>
<reference evidence="1" key="1">
    <citation type="submission" date="2022-03" db="EMBL/GenBank/DDBJ databases">
        <title>Draft genome sequence of Aduncisulcus paluster, a free-living microaerophilic Fornicata.</title>
        <authorList>
            <person name="Yuyama I."/>
            <person name="Kume K."/>
            <person name="Tamura T."/>
            <person name="Inagaki Y."/>
            <person name="Hashimoto T."/>
        </authorList>
    </citation>
    <scope>NUCLEOTIDE SEQUENCE</scope>
    <source>
        <strain evidence="1">NY0171</strain>
    </source>
</reference>
<organism evidence="1 2">
    <name type="scientific">Aduncisulcus paluster</name>
    <dbReference type="NCBI Taxonomy" id="2918883"/>
    <lineage>
        <taxon>Eukaryota</taxon>
        <taxon>Metamonada</taxon>
        <taxon>Carpediemonas-like organisms</taxon>
        <taxon>Aduncisulcus</taxon>
    </lineage>
</organism>
<proteinExistence type="predicted"/>
<evidence type="ECO:0000313" key="2">
    <source>
        <dbReference type="Proteomes" id="UP001057375"/>
    </source>
</evidence>
<gene>
    <name evidence="1" type="ORF">ADUPG1_001386</name>
</gene>
<name>A0ABQ5KFE7_9EUKA</name>